<dbReference type="Proteomes" id="UP000002215">
    <property type="component" value="Chromosome"/>
</dbReference>
<gene>
    <name evidence="1" type="ordered locus">Cpin_6342</name>
</gene>
<reference evidence="2" key="1">
    <citation type="submission" date="2009-08" db="EMBL/GenBank/DDBJ databases">
        <title>The complete genome of Chitinophaga pinensis DSM 2588.</title>
        <authorList>
            <consortium name="US DOE Joint Genome Institute (JGI-PGF)"/>
            <person name="Lucas S."/>
            <person name="Copeland A."/>
            <person name="Lapidus A."/>
            <person name="Glavina del Rio T."/>
            <person name="Dalin E."/>
            <person name="Tice H."/>
            <person name="Bruce D."/>
            <person name="Goodwin L."/>
            <person name="Pitluck S."/>
            <person name="Kyrpides N."/>
            <person name="Mavromatis K."/>
            <person name="Ivanova N."/>
            <person name="Mikhailova N."/>
            <person name="Sims D."/>
            <person name="Meinche L."/>
            <person name="Brettin T."/>
            <person name="Detter J.C."/>
            <person name="Han C."/>
            <person name="Larimer F."/>
            <person name="Land M."/>
            <person name="Hauser L."/>
            <person name="Markowitz V."/>
            <person name="Cheng J.-F."/>
            <person name="Hugenholtz P."/>
            <person name="Woyke T."/>
            <person name="Wu D."/>
            <person name="Spring S."/>
            <person name="Klenk H.-P."/>
            <person name="Eisen J.A."/>
        </authorList>
    </citation>
    <scope>NUCLEOTIDE SEQUENCE [LARGE SCALE GENOMIC DNA]</scope>
    <source>
        <strain evidence="2">ATCC 43595 / DSM 2588 / LMG 13176 / NBRC 15968 / NCIMB 11800 / UQM 2034</strain>
    </source>
</reference>
<organism evidence="1 2">
    <name type="scientific">Chitinophaga pinensis (strain ATCC 43595 / DSM 2588 / LMG 13176 / NBRC 15968 / NCIMB 11800 / UQM 2034)</name>
    <dbReference type="NCBI Taxonomy" id="485918"/>
    <lineage>
        <taxon>Bacteria</taxon>
        <taxon>Pseudomonadati</taxon>
        <taxon>Bacteroidota</taxon>
        <taxon>Chitinophagia</taxon>
        <taxon>Chitinophagales</taxon>
        <taxon>Chitinophagaceae</taxon>
        <taxon>Chitinophaga</taxon>
    </lineage>
</organism>
<dbReference type="RefSeq" id="WP_012793912.1">
    <property type="nucleotide sequence ID" value="NC_013132.1"/>
</dbReference>
<proteinExistence type="predicted"/>
<dbReference type="OrthoDB" id="672834at2"/>
<reference evidence="1 2" key="2">
    <citation type="journal article" date="2010" name="Stand. Genomic Sci.">
        <title>Complete genome sequence of Chitinophaga pinensis type strain (UQM 2034).</title>
        <authorList>
            <person name="Glavina Del Rio T."/>
            <person name="Abt B."/>
            <person name="Spring S."/>
            <person name="Lapidus A."/>
            <person name="Nolan M."/>
            <person name="Tice H."/>
            <person name="Copeland A."/>
            <person name="Cheng J.F."/>
            <person name="Chen F."/>
            <person name="Bruce D."/>
            <person name="Goodwin L."/>
            <person name="Pitluck S."/>
            <person name="Ivanova N."/>
            <person name="Mavromatis K."/>
            <person name="Mikhailova N."/>
            <person name="Pati A."/>
            <person name="Chen A."/>
            <person name="Palaniappan K."/>
            <person name="Land M."/>
            <person name="Hauser L."/>
            <person name="Chang Y.J."/>
            <person name="Jeffries C.D."/>
            <person name="Chain P."/>
            <person name="Saunders E."/>
            <person name="Detter J.C."/>
            <person name="Brettin T."/>
            <person name="Rohde M."/>
            <person name="Goker M."/>
            <person name="Bristow J."/>
            <person name="Eisen J.A."/>
            <person name="Markowitz V."/>
            <person name="Hugenholtz P."/>
            <person name="Kyrpides N.C."/>
            <person name="Klenk H.P."/>
            <person name="Lucas S."/>
        </authorList>
    </citation>
    <scope>NUCLEOTIDE SEQUENCE [LARGE SCALE GENOMIC DNA]</scope>
    <source>
        <strain evidence="2">ATCC 43595 / DSM 2588 / LMG 13176 / NBRC 15968 / NCIMB 11800 / UQM 2034</strain>
    </source>
</reference>
<evidence type="ECO:0000313" key="1">
    <source>
        <dbReference type="EMBL" id="ACU63747.1"/>
    </source>
</evidence>
<protein>
    <submittedName>
        <fullName evidence="1">Uncharacterized protein</fullName>
    </submittedName>
</protein>
<dbReference type="EMBL" id="CP001699">
    <property type="protein sequence ID" value="ACU63747.1"/>
    <property type="molecule type" value="Genomic_DNA"/>
</dbReference>
<name>A0A979GAI8_CHIPD</name>
<dbReference type="KEGG" id="cpi:Cpin_6342"/>
<accession>A0A979GAI8</accession>
<evidence type="ECO:0000313" key="2">
    <source>
        <dbReference type="Proteomes" id="UP000002215"/>
    </source>
</evidence>
<sequence>MLIGRYVIVRHNTFYAHMHFFRYENGTHTLQVHPRLGQVGIFLDIIEGTAKVKFERDDIAFIPLVNVFYFRLDTYRILEETLYIQDAVRRKYGIKAVEDNLAVSNAVVEGREPDALRLASKNIFAYHFLSFLNAPFNFHQIIYEQRDDDERFFYYRQLQFQISVDNILRDLDNILAHAHNRFKQTVMDKCNFTDAVYAKKVKASTMPFTDTDRDCIIEQADEILDLLTDRIKFYVPRYLYCFDEGFGRRRPCPLCTHVYKTNRSTI</sequence>
<dbReference type="AlphaFoldDB" id="A0A979GAI8"/>